<evidence type="ECO:0000259" key="2">
    <source>
        <dbReference type="Pfam" id="PF08450"/>
    </source>
</evidence>
<reference evidence="4" key="3">
    <citation type="submission" date="2015-04" db="UniProtKB">
        <authorList>
            <consortium name="EnsemblPlants"/>
        </authorList>
    </citation>
    <scope>IDENTIFICATION</scope>
    <source>
        <strain evidence="4">cv. Jemalong A17</strain>
    </source>
</reference>
<dbReference type="Gene3D" id="2.120.10.30">
    <property type="entry name" value="TolB, C-terminal domain"/>
    <property type="match status" value="1"/>
</dbReference>
<dbReference type="PANTHER" id="PTHR31460">
    <property type="match status" value="1"/>
</dbReference>
<dbReference type="Proteomes" id="UP000002051">
    <property type="component" value="Chromosome 6"/>
</dbReference>
<dbReference type="PaxDb" id="3880-AES75001"/>
<keyword evidence="1" id="KW-0732">Signal</keyword>
<reference evidence="3 5" key="1">
    <citation type="journal article" date="2011" name="Nature">
        <title>The Medicago genome provides insight into the evolution of rhizobial symbioses.</title>
        <authorList>
            <person name="Young N.D."/>
            <person name="Debelle F."/>
            <person name="Oldroyd G.E."/>
            <person name="Geurts R."/>
            <person name="Cannon S.B."/>
            <person name="Udvardi M.K."/>
            <person name="Benedito V.A."/>
            <person name="Mayer K.F."/>
            <person name="Gouzy J."/>
            <person name="Schoof H."/>
            <person name="Van de Peer Y."/>
            <person name="Proost S."/>
            <person name="Cook D.R."/>
            <person name="Meyers B.C."/>
            <person name="Spannagl M."/>
            <person name="Cheung F."/>
            <person name="De Mita S."/>
            <person name="Krishnakumar V."/>
            <person name="Gundlach H."/>
            <person name="Zhou S."/>
            <person name="Mudge J."/>
            <person name="Bharti A.K."/>
            <person name="Murray J.D."/>
            <person name="Naoumkina M.A."/>
            <person name="Rosen B."/>
            <person name="Silverstein K.A."/>
            <person name="Tang H."/>
            <person name="Rombauts S."/>
            <person name="Zhao P.X."/>
            <person name="Zhou P."/>
            <person name="Barbe V."/>
            <person name="Bardou P."/>
            <person name="Bechner M."/>
            <person name="Bellec A."/>
            <person name="Berger A."/>
            <person name="Berges H."/>
            <person name="Bidwell S."/>
            <person name="Bisseling T."/>
            <person name="Choisne N."/>
            <person name="Couloux A."/>
            <person name="Denny R."/>
            <person name="Deshpande S."/>
            <person name="Dai X."/>
            <person name="Doyle J.J."/>
            <person name="Dudez A.M."/>
            <person name="Farmer A.D."/>
            <person name="Fouteau S."/>
            <person name="Franken C."/>
            <person name="Gibelin C."/>
            <person name="Gish J."/>
            <person name="Goldstein S."/>
            <person name="Gonzalez A.J."/>
            <person name="Green P.J."/>
            <person name="Hallab A."/>
            <person name="Hartog M."/>
            <person name="Hua A."/>
            <person name="Humphray S.J."/>
            <person name="Jeong D.H."/>
            <person name="Jing Y."/>
            <person name="Jocker A."/>
            <person name="Kenton S.M."/>
            <person name="Kim D.J."/>
            <person name="Klee K."/>
            <person name="Lai H."/>
            <person name="Lang C."/>
            <person name="Lin S."/>
            <person name="Macmil S.L."/>
            <person name="Magdelenat G."/>
            <person name="Matthews L."/>
            <person name="McCorrison J."/>
            <person name="Monaghan E.L."/>
            <person name="Mun J.H."/>
            <person name="Najar F.Z."/>
            <person name="Nicholson C."/>
            <person name="Noirot C."/>
            <person name="O'Bleness M."/>
            <person name="Paule C.R."/>
            <person name="Poulain J."/>
            <person name="Prion F."/>
            <person name="Qin B."/>
            <person name="Qu C."/>
            <person name="Retzel E.F."/>
            <person name="Riddle C."/>
            <person name="Sallet E."/>
            <person name="Samain S."/>
            <person name="Samson N."/>
            <person name="Sanders I."/>
            <person name="Saurat O."/>
            <person name="Scarpelli C."/>
            <person name="Schiex T."/>
            <person name="Segurens B."/>
            <person name="Severin A.J."/>
            <person name="Sherrier D.J."/>
            <person name="Shi R."/>
            <person name="Sims S."/>
            <person name="Singer S.R."/>
            <person name="Sinharoy S."/>
            <person name="Sterck L."/>
            <person name="Viollet A."/>
            <person name="Wang B.B."/>
            <person name="Wang K."/>
            <person name="Wang M."/>
            <person name="Wang X."/>
            <person name="Warfsmann J."/>
            <person name="Weissenbach J."/>
            <person name="White D.D."/>
            <person name="White J.D."/>
            <person name="Wiley G.B."/>
            <person name="Wincker P."/>
            <person name="Xing Y."/>
            <person name="Yang L."/>
            <person name="Yao Z."/>
            <person name="Ying F."/>
            <person name="Zhai J."/>
            <person name="Zhou L."/>
            <person name="Zuber A."/>
            <person name="Denarie J."/>
            <person name="Dixon R.A."/>
            <person name="May G.D."/>
            <person name="Schwartz D.C."/>
            <person name="Rogers J."/>
            <person name="Quetier F."/>
            <person name="Town C.D."/>
            <person name="Roe B.A."/>
        </authorList>
    </citation>
    <scope>NUCLEOTIDE SEQUENCE [LARGE SCALE GENOMIC DNA]</scope>
    <source>
        <strain evidence="3">A17</strain>
        <strain evidence="4 5">cv. Jemalong A17</strain>
    </source>
</reference>
<proteinExistence type="predicted"/>
<dbReference type="AlphaFoldDB" id="G7KN69"/>
<keyword evidence="5" id="KW-1185">Reference proteome</keyword>
<dbReference type="SUPFAM" id="SSF63829">
    <property type="entry name" value="Calcium-dependent phosphotriesterase"/>
    <property type="match status" value="1"/>
</dbReference>
<dbReference type="InterPro" id="IPR013658">
    <property type="entry name" value="SGL"/>
</dbReference>
<protein>
    <submittedName>
        <fullName evidence="3">SMP-30/gluconolaconase/LRE-like region protein</fullName>
    </submittedName>
</protein>
<name>G7KN69_MEDTR</name>
<accession>G7KN69</accession>
<dbReference type="Pfam" id="PF08450">
    <property type="entry name" value="SGL"/>
    <property type="match status" value="1"/>
</dbReference>
<organism evidence="3 5">
    <name type="scientific">Medicago truncatula</name>
    <name type="common">Barrel medic</name>
    <name type="synonym">Medicago tribuloides</name>
    <dbReference type="NCBI Taxonomy" id="3880"/>
    <lineage>
        <taxon>Eukaryota</taxon>
        <taxon>Viridiplantae</taxon>
        <taxon>Streptophyta</taxon>
        <taxon>Embryophyta</taxon>
        <taxon>Tracheophyta</taxon>
        <taxon>Spermatophyta</taxon>
        <taxon>Magnoliopsida</taxon>
        <taxon>eudicotyledons</taxon>
        <taxon>Gunneridae</taxon>
        <taxon>Pentapetalae</taxon>
        <taxon>rosids</taxon>
        <taxon>fabids</taxon>
        <taxon>Fabales</taxon>
        <taxon>Fabaceae</taxon>
        <taxon>Papilionoideae</taxon>
        <taxon>50 kb inversion clade</taxon>
        <taxon>NPAAA clade</taxon>
        <taxon>Hologalegina</taxon>
        <taxon>IRL clade</taxon>
        <taxon>Trifolieae</taxon>
        <taxon>Medicago</taxon>
    </lineage>
</organism>
<dbReference type="EMBL" id="CM001222">
    <property type="protein sequence ID" value="AES75001.2"/>
    <property type="molecule type" value="Genomic_DNA"/>
</dbReference>
<dbReference type="InterPro" id="IPR053224">
    <property type="entry name" value="Sensory_adhesion_molecule"/>
</dbReference>
<dbReference type="eggNOG" id="KOG2711">
    <property type="taxonomic scope" value="Eukaryota"/>
</dbReference>
<dbReference type="HOGENOM" id="CLU_045463_0_0_1"/>
<dbReference type="PANTHER" id="PTHR31460:SF3">
    <property type="entry name" value="MESOCENTIN"/>
    <property type="match status" value="1"/>
</dbReference>
<feature type="chain" id="PRO_5014573747" evidence="1">
    <location>
        <begin position="32"/>
        <end position="406"/>
    </location>
</feature>
<gene>
    <name evidence="3" type="ordered locus">MTR_6g021910</name>
</gene>
<evidence type="ECO:0000313" key="3">
    <source>
        <dbReference type="EMBL" id="AES75001.2"/>
    </source>
</evidence>
<accession>A0A0C3VUF3</accession>
<dbReference type="InterPro" id="IPR011042">
    <property type="entry name" value="6-blade_b-propeller_TolB-like"/>
</dbReference>
<feature type="signal peptide" evidence="1">
    <location>
        <begin position="1"/>
        <end position="31"/>
    </location>
</feature>
<evidence type="ECO:0000313" key="4">
    <source>
        <dbReference type="EnsemblPlants" id="AES75001"/>
    </source>
</evidence>
<reference evidence="3 5" key="2">
    <citation type="journal article" date="2014" name="BMC Genomics">
        <title>An improved genome release (version Mt4.0) for the model legume Medicago truncatula.</title>
        <authorList>
            <person name="Tang H."/>
            <person name="Krishnakumar V."/>
            <person name="Bidwell S."/>
            <person name="Rosen B."/>
            <person name="Chan A."/>
            <person name="Zhou S."/>
            <person name="Gentzbittel L."/>
            <person name="Childs K.L."/>
            <person name="Yandell M."/>
            <person name="Gundlach H."/>
            <person name="Mayer K.F."/>
            <person name="Schwartz D.C."/>
            <person name="Town C.D."/>
        </authorList>
    </citation>
    <scope>GENOME REANNOTATION</scope>
    <source>
        <strain evidence="4 5">cv. Jemalong A17</strain>
    </source>
</reference>
<dbReference type="FunFam" id="2.120.10.30:FF:000089">
    <property type="entry name" value="Calcium-dependent phosphotriesterase superfamily protein"/>
    <property type="match status" value="1"/>
</dbReference>
<evidence type="ECO:0000313" key="5">
    <source>
        <dbReference type="Proteomes" id="UP000002051"/>
    </source>
</evidence>
<sequence>MAMHSSKHTLTTCPTTILLFILLQISPLIAGKPHVINFRSPNLYPESIAWDPTNQHFIVSSLHHRTISAISYTGVIKTLIFDPSLPENVTILGLTVDSHNNRILAAIHALKPYPPFNALAAYDLISGNRLFLSHLPSSKPSDQPVANDVAVDPTGNAYVTNSGDNYIWKVNTNGEPSIFSNSPKFTEPTVDLDTPYSYCGLNGIAYISNDNGYLLVVQSNTGKIFKVDADDGTTVEIVKLEKDLTCPDGVSLRTDGIVLVVSPEVNKLWFLKSDDAWVEGVVFDEIDLDLEGYPTSVVVRDNDRGYVLYGHVKEGILGSFGREGFRIVEVRSSKESEDKSVWMYVIIGIGLGVSTAREVYEVLSHRGWLELFPLFSTVHEISSGLLPPSAIVEYSEKLPSPSNSRC</sequence>
<dbReference type="EnsemblPlants" id="AES75001">
    <property type="protein sequence ID" value="AES75001"/>
    <property type="gene ID" value="MTR_6g021910"/>
</dbReference>
<evidence type="ECO:0000256" key="1">
    <source>
        <dbReference type="SAM" id="SignalP"/>
    </source>
</evidence>
<feature type="domain" description="SMP-30/Gluconolactonase/LRE-like region" evidence="2">
    <location>
        <begin position="45"/>
        <end position="298"/>
    </location>
</feature>